<dbReference type="PRINTS" id="PR00081">
    <property type="entry name" value="GDHRDH"/>
</dbReference>
<dbReference type="Pfam" id="PF13561">
    <property type="entry name" value="adh_short_C2"/>
    <property type="match status" value="1"/>
</dbReference>
<dbReference type="InterPro" id="IPR002347">
    <property type="entry name" value="SDR_fam"/>
</dbReference>
<evidence type="ECO:0000256" key="2">
    <source>
        <dbReference type="ARBA" id="ARBA00023002"/>
    </source>
</evidence>
<dbReference type="RefSeq" id="WP_156989647.1">
    <property type="nucleotide sequence ID" value="NZ_CP060286.1"/>
</dbReference>
<comment type="similarity">
    <text evidence="1">Belongs to the short-chain dehydrogenases/reductases (SDR) family.</text>
</comment>
<evidence type="ECO:0000256" key="1">
    <source>
        <dbReference type="ARBA" id="ARBA00006484"/>
    </source>
</evidence>
<accession>A0A6N8HVW1</accession>
<reference evidence="3 5" key="1">
    <citation type="submission" date="2019-09" db="EMBL/GenBank/DDBJ databases">
        <title>Genome sequence of Clostridium sp. EA1.</title>
        <authorList>
            <person name="Poehlein A."/>
            <person name="Bengelsdorf F.R."/>
            <person name="Daniel R."/>
        </authorList>
    </citation>
    <scope>NUCLEOTIDE SEQUENCE [LARGE SCALE GENOMIC DNA]</scope>
    <source>
        <strain evidence="3 5">EA1</strain>
    </source>
</reference>
<dbReference type="Proteomes" id="UP000515909">
    <property type="component" value="Chromosome"/>
</dbReference>
<evidence type="ECO:0000313" key="4">
    <source>
        <dbReference type="EMBL" id="QNK40449.1"/>
    </source>
</evidence>
<name>A0A6N8HVW1_9FIRM</name>
<dbReference type="OrthoDB" id="9803333at2"/>
<dbReference type="AlphaFoldDB" id="A0A6N8HVW1"/>
<dbReference type="FunFam" id="3.40.50.720:FF:000084">
    <property type="entry name" value="Short-chain dehydrogenase reductase"/>
    <property type="match status" value="1"/>
</dbReference>
<evidence type="ECO:0000313" key="5">
    <source>
        <dbReference type="Proteomes" id="UP000469440"/>
    </source>
</evidence>
<dbReference type="Proteomes" id="UP000469440">
    <property type="component" value="Unassembled WGS sequence"/>
</dbReference>
<dbReference type="EMBL" id="VWXL01000012">
    <property type="protein sequence ID" value="MVB09697.1"/>
    <property type="molecule type" value="Genomic_DNA"/>
</dbReference>
<dbReference type="EMBL" id="CP060286">
    <property type="protein sequence ID" value="QNK40449.1"/>
    <property type="molecule type" value="Genomic_DNA"/>
</dbReference>
<dbReference type="SUPFAM" id="SSF51735">
    <property type="entry name" value="NAD(P)-binding Rossmann-fold domains"/>
    <property type="match status" value="1"/>
</dbReference>
<protein>
    <submittedName>
        <fullName evidence="3">Dihydroanticapsin 7-dehydrogenase</fullName>
        <ecNumber evidence="3">1.1.1.385</ecNumber>
    </submittedName>
    <submittedName>
        <fullName evidence="4">SDR family oxidoreductase</fullName>
    </submittedName>
</protein>
<dbReference type="GO" id="GO:0008206">
    <property type="term" value="P:bile acid metabolic process"/>
    <property type="evidence" value="ECO:0007669"/>
    <property type="project" value="UniProtKB-ARBA"/>
</dbReference>
<dbReference type="InterPro" id="IPR036291">
    <property type="entry name" value="NAD(P)-bd_dom_sf"/>
</dbReference>
<dbReference type="GO" id="GO:0016616">
    <property type="term" value="F:oxidoreductase activity, acting on the CH-OH group of donors, NAD or NADP as acceptor"/>
    <property type="evidence" value="ECO:0007669"/>
    <property type="project" value="TreeGrafter"/>
</dbReference>
<organism evidence="3 5">
    <name type="scientific">Caproicibacter fermentans</name>
    <dbReference type="NCBI Taxonomy" id="2576756"/>
    <lineage>
        <taxon>Bacteria</taxon>
        <taxon>Bacillati</taxon>
        <taxon>Bacillota</taxon>
        <taxon>Clostridia</taxon>
        <taxon>Eubacteriales</taxon>
        <taxon>Acutalibacteraceae</taxon>
        <taxon>Caproicibacter</taxon>
    </lineage>
</organism>
<dbReference type="PANTHER" id="PTHR42760">
    <property type="entry name" value="SHORT-CHAIN DEHYDROGENASES/REDUCTASES FAMILY MEMBER"/>
    <property type="match status" value="1"/>
</dbReference>
<dbReference type="KEGG" id="cfem:HCR03_17675"/>
<dbReference type="PANTHER" id="PTHR42760:SF40">
    <property type="entry name" value="3-OXOACYL-[ACYL-CARRIER-PROTEIN] REDUCTASE, CHLOROPLASTIC"/>
    <property type="match status" value="1"/>
</dbReference>
<dbReference type="EC" id="1.1.1.385" evidence="3"/>
<dbReference type="PRINTS" id="PR00080">
    <property type="entry name" value="SDRFAMILY"/>
</dbReference>
<accession>A0A7G8TA08</accession>
<reference evidence="4 6" key="2">
    <citation type="submission" date="2020-08" db="EMBL/GenBank/DDBJ databases">
        <title>The isolate Caproiciproducens sp. 7D4C2 produces n-caproate at mildly acidic conditions from hexoses: genome and rBOX comparison with related strains and chain-elongating bacteria.</title>
        <authorList>
            <person name="Esquivel-Elizondo S."/>
            <person name="Bagci C."/>
            <person name="Temovska M."/>
            <person name="Jeon B.S."/>
            <person name="Bessarab I."/>
            <person name="Williams R.B.H."/>
            <person name="Huson D.H."/>
            <person name="Angenent L.T."/>
        </authorList>
    </citation>
    <scope>NUCLEOTIDE SEQUENCE [LARGE SCALE GENOMIC DNA]</scope>
    <source>
        <strain evidence="4 6">7D4C2</strain>
    </source>
</reference>
<dbReference type="GO" id="GO:0030497">
    <property type="term" value="P:fatty acid elongation"/>
    <property type="evidence" value="ECO:0007669"/>
    <property type="project" value="TreeGrafter"/>
</dbReference>
<evidence type="ECO:0000313" key="3">
    <source>
        <dbReference type="EMBL" id="MVB09697.1"/>
    </source>
</evidence>
<evidence type="ECO:0000313" key="6">
    <source>
        <dbReference type="Proteomes" id="UP000515909"/>
    </source>
</evidence>
<dbReference type="Gene3D" id="3.40.50.720">
    <property type="entry name" value="NAD(P)-binding Rossmann-like Domain"/>
    <property type="match status" value="1"/>
</dbReference>
<keyword evidence="5" id="KW-1185">Reference proteome</keyword>
<gene>
    <name evidence="3" type="primary">bacC_2</name>
    <name evidence="3" type="ORF">CAFE_03620</name>
    <name evidence="4" type="ORF">HCR03_17675</name>
</gene>
<proteinExistence type="inferred from homology"/>
<keyword evidence="2 3" id="KW-0560">Oxidoreductase</keyword>
<sequence length="262" mass="28119">MNSLFDLTGRTIVVVGGAGYLGGPLCEAFAQYGASLVVASRNVARCRALAEELSAKYKIAALGERVDILDTDSIRLLFRTASERFGKIDALVNNAYSSVFGSVETMTDELWDRGIQGTAGGAFRCVREVLPYMLNRQYGKIINIASMYGVMAPNPELYGGDSRIGSPACYGAGKAAVIQLTKYIAAYYGRRGILANCISPGPFPHQNVQENRDFMTALGEKTMLGRFGRPEELMGAAVFLASDASSYITGQNLCVDGGATSW</sequence>